<dbReference type="Gene3D" id="3.30.1370.170">
    <property type="match status" value="1"/>
</dbReference>
<dbReference type="AlphaFoldDB" id="I7A0L9"/>
<dbReference type="STRING" id="1191523.MROS_1561"/>
<dbReference type="GO" id="GO:0033711">
    <property type="term" value="F:4-phosphoerythronate dehydrogenase activity"/>
    <property type="evidence" value="ECO:0007669"/>
    <property type="project" value="InterPro"/>
</dbReference>
<keyword evidence="4" id="KW-0664">Pyridoxine biosynthesis</keyword>
<dbReference type="EMBL" id="CP003557">
    <property type="protein sequence ID" value="AFN74798.1"/>
    <property type="molecule type" value="Genomic_DNA"/>
</dbReference>
<dbReference type="InterPro" id="IPR006140">
    <property type="entry name" value="D-isomer_DH_NAD-bd"/>
</dbReference>
<dbReference type="InterPro" id="IPR036291">
    <property type="entry name" value="NAD(P)-bd_dom_sf"/>
</dbReference>
<dbReference type="eggNOG" id="COG0111">
    <property type="taxonomic scope" value="Bacteria"/>
</dbReference>
<evidence type="ECO:0000259" key="7">
    <source>
        <dbReference type="Pfam" id="PF02826"/>
    </source>
</evidence>
<dbReference type="InterPro" id="IPR024531">
    <property type="entry name" value="Erythronate-4-P_DHase_dimer"/>
</dbReference>
<dbReference type="InterPro" id="IPR020921">
    <property type="entry name" value="Erythronate-4-P_DHase"/>
</dbReference>
<evidence type="ECO:0000256" key="5">
    <source>
        <dbReference type="RuleBase" id="RU003719"/>
    </source>
</evidence>
<feature type="domain" description="Erythronate-4-phosphate dehydrogenase dimerisation" evidence="8">
    <location>
        <begin position="303"/>
        <end position="371"/>
    </location>
</feature>
<evidence type="ECO:0000256" key="3">
    <source>
        <dbReference type="ARBA" id="ARBA00023027"/>
    </source>
</evidence>
<dbReference type="OrthoDB" id="1522997at2"/>
<keyword evidence="1" id="KW-0963">Cytoplasm</keyword>
<dbReference type="Pfam" id="PF02826">
    <property type="entry name" value="2-Hacid_dh_C"/>
    <property type="match status" value="1"/>
</dbReference>
<dbReference type="InterPro" id="IPR038251">
    <property type="entry name" value="PdxB_dimer_sf"/>
</dbReference>
<dbReference type="GO" id="GO:0005737">
    <property type="term" value="C:cytoplasm"/>
    <property type="evidence" value="ECO:0007669"/>
    <property type="project" value="InterPro"/>
</dbReference>
<reference evidence="9 10" key="1">
    <citation type="journal article" date="2013" name="PLoS ONE">
        <title>Genomic analysis of Melioribacter roseus, facultatively anaerobic organotrophic bacterium representing a novel deep lineage within Bacteriodetes/Chlorobi group.</title>
        <authorList>
            <person name="Kadnikov V.V."/>
            <person name="Mardanov A.V."/>
            <person name="Podosokorskaya O.A."/>
            <person name="Gavrilov S.N."/>
            <person name="Kublanov I.V."/>
            <person name="Beletsky A.V."/>
            <person name="Bonch-Osmolovskaya E.A."/>
            <person name="Ravin N.V."/>
        </authorList>
    </citation>
    <scope>NUCLEOTIDE SEQUENCE [LARGE SCALE GENOMIC DNA]</scope>
    <source>
        <strain evidence="10">JCM 17771 / P3M-2</strain>
    </source>
</reference>
<dbReference type="GO" id="GO:0008615">
    <property type="term" value="P:pyridoxine biosynthetic process"/>
    <property type="evidence" value="ECO:0007669"/>
    <property type="project" value="UniProtKB-KW"/>
</dbReference>
<dbReference type="Proteomes" id="UP000009011">
    <property type="component" value="Chromosome"/>
</dbReference>
<evidence type="ECO:0000256" key="2">
    <source>
        <dbReference type="ARBA" id="ARBA00023002"/>
    </source>
</evidence>
<evidence type="ECO:0000259" key="6">
    <source>
        <dbReference type="Pfam" id="PF00389"/>
    </source>
</evidence>
<feature type="domain" description="D-isomer specific 2-hydroxyacid dehydrogenase catalytic" evidence="6">
    <location>
        <begin position="10"/>
        <end position="256"/>
    </location>
</feature>
<protein>
    <submittedName>
        <fullName evidence="9">Erythronate-4-phosphate dehydrogenase</fullName>
    </submittedName>
</protein>
<name>I7A0L9_MELRP</name>
<evidence type="ECO:0000256" key="4">
    <source>
        <dbReference type="ARBA" id="ARBA00023096"/>
    </source>
</evidence>
<dbReference type="PANTHER" id="PTHR10996">
    <property type="entry name" value="2-HYDROXYACID DEHYDROGENASE-RELATED"/>
    <property type="match status" value="1"/>
</dbReference>
<evidence type="ECO:0000313" key="10">
    <source>
        <dbReference type="Proteomes" id="UP000009011"/>
    </source>
</evidence>
<dbReference type="Pfam" id="PF11890">
    <property type="entry name" value="DUF3410"/>
    <property type="match status" value="1"/>
</dbReference>
<dbReference type="HOGENOM" id="CLU_019796_4_0_10"/>
<sequence>MLIIADENIPQVKKAFGEFGEVKLFHGRSITQKDVIDADVLLVRSITRVDKDLLEGTNVKFVATATIGTDHIDKDYLNKAGIRFADAAGCNAYSVAEYVVSAITEIFFRTGRPFQGSALGIVGYGNIGTKVDAFAKALGVDTILNDPPLKRKTGDSKFKSLEEALNCDIITFHVPLNKGGMDNTVHLLNEENINIINDGSLLINSSRGAVVDNHALKKALIKNKRFNAVLDVWENEPAIDRELLDITDIATPHIAGYSYEGKLNSTLFIYNKFCEYAGVEKKWKPDYMQLEDNIIMPRKTENNVELMKNILNNIYDINDDSLKLKEGLKLSDEQFPRYFDELRKNYRIRREFFNYKIDGSSLTGEQIEMLKSLRFEII</sequence>
<dbReference type="RefSeq" id="WP_014856232.1">
    <property type="nucleotide sequence ID" value="NC_018178.1"/>
</dbReference>
<proteinExistence type="inferred from homology"/>
<dbReference type="Pfam" id="PF00389">
    <property type="entry name" value="2-Hacid_dh"/>
    <property type="match status" value="1"/>
</dbReference>
<keyword evidence="2 5" id="KW-0560">Oxidoreductase</keyword>
<dbReference type="InterPro" id="IPR006139">
    <property type="entry name" value="D-isomer_2_OHA_DH_cat_dom"/>
</dbReference>
<gene>
    <name evidence="9" type="ordered locus">MROS_1561</name>
</gene>
<dbReference type="SUPFAM" id="SSF51735">
    <property type="entry name" value="NAD(P)-binding Rossmann-fold domains"/>
    <property type="match status" value="1"/>
</dbReference>
<dbReference type="Gene3D" id="3.40.50.720">
    <property type="entry name" value="NAD(P)-binding Rossmann-like Domain"/>
    <property type="match status" value="2"/>
</dbReference>
<dbReference type="KEGG" id="mro:MROS_1561"/>
<dbReference type="CDD" id="cd12158">
    <property type="entry name" value="ErythrP_dh"/>
    <property type="match status" value="1"/>
</dbReference>
<evidence type="ECO:0000256" key="1">
    <source>
        <dbReference type="ARBA" id="ARBA00022490"/>
    </source>
</evidence>
<dbReference type="SUPFAM" id="SSF52283">
    <property type="entry name" value="Formate/glycerate dehydrogenase catalytic domain-like"/>
    <property type="match status" value="1"/>
</dbReference>
<dbReference type="GO" id="GO:0051287">
    <property type="term" value="F:NAD binding"/>
    <property type="evidence" value="ECO:0007669"/>
    <property type="project" value="InterPro"/>
</dbReference>
<dbReference type="GO" id="GO:0046983">
    <property type="term" value="F:protein dimerization activity"/>
    <property type="evidence" value="ECO:0007669"/>
    <property type="project" value="InterPro"/>
</dbReference>
<keyword evidence="3" id="KW-0520">NAD</keyword>
<dbReference type="HAMAP" id="MF_01825">
    <property type="entry name" value="PdxB"/>
    <property type="match status" value="1"/>
</dbReference>
<evidence type="ECO:0000313" key="9">
    <source>
        <dbReference type="EMBL" id="AFN74798.1"/>
    </source>
</evidence>
<evidence type="ECO:0000259" key="8">
    <source>
        <dbReference type="Pfam" id="PF11890"/>
    </source>
</evidence>
<feature type="domain" description="D-isomer specific 2-hydroxyacid dehydrogenase NAD-binding" evidence="7">
    <location>
        <begin position="110"/>
        <end position="255"/>
    </location>
</feature>
<organism evidence="9 10">
    <name type="scientific">Melioribacter roseus (strain DSM 23840 / JCM 17771 / VKM B-2668 / P3M-2)</name>
    <dbReference type="NCBI Taxonomy" id="1191523"/>
    <lineage>
        <taxon>Bacteria</taxon>
        <taxon>Pseudomonadati</taxon>
        <taxon>Ignavibacteriota</taxon>
        <taxon>Ignavibacteria</taxon>
        <taxon>Ignavibacteriales</taxon>
        <taxon>Melioribacteraceae</taxon>
        <taxon>Melioribacter</taxon>
    </lineage>
</organism>
<comment type="similarity">
    <text evidence="5">Belongs to the D-isomer specific 2-hydroxyacid dehydrogenase family.</text>
</comment>
<accession>I7A0L9</accession>
<dbReference type="PANTHER" id="PTHR10996:SF282">
    <property type="entry name" value="D-3-PHOSPHOGLYCERATE DEHYDROGENASE 1-RELATED"/>
    <property type="match status" value="1"/>
</dbReference>
<dbReference type="PATRIC" id="fig|1191523.3.peg.1654"/>
<keyword evidence="10" id="KW-1185">Reference proteome</keyword>
<dbReference type="InterPro" id="IPR050223">
    <property type="entry name" value="D-isomer_2-hydroxyacid_DH"/>
</dbReference>